<dbReference type="InterPro" id="IPR000587">
    <property type="entry name" value="Creatinase_N"/>
</dbReference>
<dbReference type="Gene3D" id="3.40.350.10">
    <property type="entry name" value="Creatinase/prolidase N-terminal domain"/>
    <property type="match status" value="1"/>
</dbReference>
<dbReference type="InterPro" id="IPR029149">
    <property type="entry name" value="Creatin/AminoP/Spt16_N"/>
</dbReference>
<comment type="caution">
    <text evidence="4">The sequence shown here is derived from an EMBL/GenBank/DDBJ whole genome shotgun (WGS) entry which is preliminary data.</text>
</comment>
<dbReference type="InterPro" id="IPR050659">
    <property type="entry name" value="Peptidase_M24B"/>
</dbReference>
<evidence type="ECO:0000256" key="1">
    <source>
        <dbReference type="SAM" id="MobiDB-lite"/>
    </source>
</evidence>
<accession>A0A6N9H3D4</accession>
<dbReference type="SUPFAM" id="SSF55920">
    <property type="entry name" value="Creatinase/aminopeptidase"/>
    <property type="match status" value="1"/>
</dbReference>
<feature type="domain" description="Creatinase N-terminal" evidence="3">
    <location>
        <begin position="47"/>
        <end position="194"/>
    </location>
</feature>
<evidence type="ECO:0000259" key="2">
    <source>
        <dbReference type="Pfam" id="PF00557"/>
    </source>
</evidence>
<dbReference type="InterPro" id="IPR036005">
    <property type="entry name" value="Creatinase/aminopeptidase-like"/>
</dbReference>
<dbReference type="SUPFAM" id="SSF53092">
    <property type="entry name" value="Creatinase/prolidase N-terminal domain"/>
    <property type="match status" value="1"/>
</dbReference>
<evidence type="ECO:0000259" key="3">
    <source>
        <dbReference type="Pfam" id="PF01321"/>
    </source>
</evidence>
<protein>
    <submittedName>
        <fullName evidence="4">M24 family metallopeptidase</fullName>
    </submittedName>
</protein>
<gene>
    <name evidence="4" type="ORF">GSY69_00825</name>
</gene>
<sequence>MTDTARPDASPTAAGTGSAAASPSLRAPAPDTDVRAALFSDQEYASRLAKVRERMRFQGLQALIVTDPANIFYLTGYDAWSFYTPQMLFVGPDGDPLLFMREMDANGAWRTACIDRELIIGYPERYVHRPHIHPFDWVAFRLRQLGWVARTHGVVGLEMDSHFFSPKAYRALVNAVPEWTLVESFELVNWVRAVKSDAEIQYMRHAARVATGAMQAAVDAIEPGAPQNEIAAAIAHAQALGAGESFGDYPAIMPLLPTGASADTPHLTWSNRVLQDGEAVVVEIAGAHRRYHVPIARTISLGEPGDDLKRLEEAVAEGLQAVLDAAAPGVPVRELALAWNWKLAQYGLAKESRLGYSIGIGYPPDWGERTMSIRSEDESILERNMTFHIICGMWMEGHGYEVSESVRISDTGVEAFTAFPRRIIRK</sequence>
<dbReference type="Pfam" id="PF00557">
    <property type="entry name" value="Peptidase_M24"/>
    <property type="match status" value="1"/>
</dbReference>
<dbReference type="AlphaFoldDB" id="A0A6N9H3D4"/>
<dbReference type="Proteomes" id="UP000469215">
    <property type="component" value="Unassembled WGS sequence"/>
</dbReference>
<organism evidence="4 5">
    <name type="scientific">Brevibacterium rongguiense</name>
    <dbReference type="NCBI Taxonomy" id="2695267"/>
    <lineage>
        <taxon>Bacteria</taxon>
        <taxon>Bacillati</taxon>
        <taxon>Actinomycetota</taxon>
        <taxon>Actinomycetes</taxon>
        <taxon>Micrococcales</taxon>
        <taxon>Brevibacteriaceae</taxon>
        <taxon>Brevibacterium</taxon>
    </lineage>
</organism>
<dbReference type="PANTHER" id="PTHR46112">
    <property type="entry name" value="AMINOPEPTIDASE"/>
    <property type="match status" value="1"/>
</dbReference>
<proteinExistence type="predicted"/>
<dbReference type="RefSeq" id="WP_160952021.1">
    <property type="nucleotide sequence ID" value="NZ_WWEQ01000002.1"/>
</dbReference>
<evidence type="ECO:0000313" key="4">
    <source>
        <dbReference type="EMBL" id="MYM18557.1"/>
    </source>
</evidence>
<feature type="compositionally biased region" description="Low complexity" evidence="1">
    <location>
        <begin position="9"/>
        <end position="29"/>
    </location>
</feature>
<dbReference type="InterPro" id="IPR000994">
    <property type="entry name" value="Pept_M24"/>
</dbReference>
<feature type="domain" description="Peptidase M24" evidence="2">
    <location>
        <begin position="202"/>
        <end position="411"/>
    </location>
</feature>
<reference evidence="4 5" key="1">
    <citation type="submission" date="2020-01" db="EMBL/GenBank/DDBJ databases">
        <authorList>
            <person name="Deng T."/>
        </authorList>
    </citation>
    <scope>NUCLEOTIDE SEQUENCE [LARGE SCALE GENOMIC DNA]</scope>
    <source>
        <strain evidence="4 5">5221</strain>
    </source>
</reference>
<dbReference type="Gene3D" id="3.90.230.10">
    <property type="entry name" value="Creatinase/methionine aminopeptidase superfamily"/>
    <property type="match status" value="1"/>
</dbReference>
<keyword evidence="5" id="KW-1185">Reference proteome</keyword>
<dbReference type="PANTHER" id="PTHR46112:SF2">
    <property type="entry name" value="XAA-PRO AMINOPEPTIDASE P-RELATED"/>
    <property type="match status" value="1"/>
</dbReference>
<dbReference type="Pfam" id="PF01321">
    <property type="entry name" value="Creatinase_N"/>
    <property type="match status" value="1"/>
</dbReference>
<evidence type="ECO:0000313" key="5">
    <source>
        <dbReference type="Proteomes" id="UP000469215"/>
    </source>
</evidence>
<feature type="region of interest" description="Disordered" evidence="1">
    <location>
        <begin position="1"/>
        <end position="29"/>
    </location>
</feature>
<dbReference type="EMBL" id="WWEQ01000002">
    <property type="protein sequence ID" value="MYM18557.1"/>
    <property type="molecule type" value="Genomic_DNA"/>
</dbReference>
<name>A0A6N9H3D4_9MICO</name>
<dbReference type="CDD" id="cd01066">
    <property type="entry name" value="APP_MetAP"/>
    <property type="match status" value="1"/>
</dbReference>